<organism evidence="2 3">
    <name type="scientific">Sutcliffiella tianshenii</name>
    <dbReference type="NCBI Taxonomy" id="1463404"/>
    <lineage>
        <taxon>Bacteria</taxon>
        <taxon>Bacillati</taxon>
        <taxon>Bacillota</taxon>
        <taxon>Bacilli</taxon>
        <taxon>Bacillales</taxon>
        <taxon>Bacillaceae</taxon>
        <taxon>Sutcliffiella</taxon>
    </lineage>
</organism>
<dbReference type="CDD" id="cd10955">
    <property type="entry name" value="CE4_BH0857_like"/>
    <property type="match status" value="1"/>
</dbReference>
<accession>A0ABS2P5M3</accession>
<dbReference type="PROSITE" id="PS51677">
    <property type="entry name" value="NODB"/>
    <property type="match status" value="1"/>
</dbReference>
<dbReference type="InterPro" id="IPR002509">
    <property type="entry name" value="NODB_dom"/>
</dbReference>
<dbReference type="SUPFAM" id="SSF88713">
    <property type="entry name" value="Glycoside hydrolase/deacetylase"/>
    <property type="match status" value="1"/>
</dbReference>
<dbReference type="PANTHER" id="PTHR10587">
    <property type="entry name" value="GLYCOSYL TRANSFERASE-RELATED"/>
    <property type="match status" value="1"/>
</dbReference>
<gene>
    <name evidence="2" type="ORF">JOC95_004176</name>
</gene>
<dbReference type="RefSeq" id="WP_239583044.1">
    <property type="nucleotide sequence ID" value="NZ_JAFBED010000016.1"/>
</dbReference>
<evidence type="ECO:0000313" key="3">
    <source>
        <dbReference type="Proteomes" id="UP000737402"/>
    </source>
</evidence>
<protein>
    <submittedName>
        <fullName evidence="2">Peptidoglycan/xylan/chitin deacetylase (PgdA/CDA1 family)</fullName>
    </submittedName>
</protein>
<dbReference type="InterPro" id="IPR050248">
    <property type="entry name" value="Polysacc_deacetylase_ArnD"/>
</dbReference>
<feature type="domain" description="NodB homology" evidence="1">
    <location>
        <begin position="95"/>
        <end position="296"/>
    </location>
</feature>
<dbReference type="EMBL" id="JAFBED010000016">
    <property type="protein sequence ID" value="MBM7622261.1"/>
    <property type="molecule type" value="Genomic_DNA"/>
</dbReference>
<sequence length="296" mass="32829">MICFLLLVACGVEVSTTKEPVREDEKLNEEKPIQKIETIVEDLPEPTEEDQQKEGALEELEKRRINVLNSSDYGESTQFHEFVAGVKTRMKTEEKVIALTLDACGGETGSGYDDELIGFLVENQIKANLFVNARWIKAQPTTFLELANNPLFTIDNHGTEHRPLSTVPRSAWGIESTGSVEEIVDEIIGNQKLILEQTGKLPKHFRSGTAYYDEVSVKIAQDLGLEVVNFDILGDAGATFTADQVKDSMLQADSGSIVILHMNHPESDTADGVKMAVLSLLEQGFSFVHLNDYELE</sequence>
<dbReference type="InterPro" id="IPR011330">
    <property type="entry name" value="Glyco_hydro/deAcase_b/a-brl"/>
</dbReference>
<dbReference type="Proteomes" id="UP000737402">
    <property type="component" value="Unassembled WGS sequence"/>
</dbReference>
<reference evidence="2 3" key="1">
    <citation type="submission" date="2021-01" db="EMBL/GenBank/DDBJ databases">
        <title>Genomic Encyclopedia of Type Strains, Phase IV (KMG-IV): sequencing the most valuable type-strain genomes for metagenomic binning, comparative biology and taxonomic classification.</title>
        <authorList>
            <person name="Goeker M."/>
        </authorList>
    </citation>
    <scope>NUCLEOTIDE SEQUENCE [LARGE SCALE GENOMIC DNA]</scope>
    <source>
        <strain evidence="2 3">DSM 25879</strain>
    </source>
</reference>
<dbReference type="Gene3D" id="3.20.20.370">
    <property type="entry name" value="Glycoside hydrolase/deacetylase"/>
    <property type="match status" value="1"/>
</dbReference>
<proteinExistence type="predicted"/>
<dbReference type="PANTHER" id="PTHR10587:SF134">
    <property type="entry name" value="SECRETED PROTEIN"/>
    <property type="match status" value="1"/>
</dbReference>
<name>A0ABS2P5M3_9BACI</name>
<dbReference type="Pfam" id="PF01522">
    <property type="entry name" value="Polysacc_deac_1"/>
    <property type="match status" value="1"/>
</dbReference>
<evidence type="ECO:0000259" key="1">
    <source>
        <dbReference type="PROSITE" id="PS51677"/>
    </source>
</evidence>
<evidence type="ECO:0000313" key="2">
    <source>
        <dbReference type="EMBL" id="MBM7622261.1"/>
    </source>
</evidence>
<keyword evidence="3" id="KW-1185">Reference proteome</keyword>
<comment type="caution">
    <text evidence="2">The sequence shown here is derived from an EMBL/GenBank/DDBJ whole genome shotgun (WGS) entry which is preliminary data.</text>
</comment>